<dbReference type="EMBL" id="JBHSBC010000012">
    <property type="protein sequence ID" value="MFC3981180.1"/>
    <property type="molecule type" value="Genomic_DNA"/>
</dbReference>
<dbReference type="Proteomes" id="UP001595698">
    <property type="component" value="Unassembled WGS sequence"/>
</dbReference>
<keyword evidence="4" id="KW-1185">Reference proteome</keyword>
<feature type="compositionally biased region" description="Low complexity" evidence="1">
    <location>
        <begin position="409"/>
        <end position="420"/>
    </location>
</feature>
<protein>
    <submittedName>
        <fullName evidence="3">Uncharacterized protein</fullName>
    </submittedName>
</protein>
<comment type="caution">
    <text evidence="3">The sequence shown here is derived from an EMBL/GenBank/DDBJ whole genome shotgun (WGS) entry which is preliminary data.</text>
</comment>
<keyword evidence="2" id="KW-0472">Membrane</keyword>
<sequence length="521" mass="53801">MILISAGLVLTAIVLLIAGFVMSQPFLVMWSIAVSVLSAVFLVIGALLRRHELFPAGGRGGAAPPPPPRGSVPPGPPVPNQPVMRTPPPTVPHGVRQTVPVAPQQGPGRTAAARRGHLGDDAIVLVIPGRKRYHVAGCRQLAGRDHEELTHEEAREEGFTPCTTCLPEFTGGLQQGAPPEIREPVSPSPRGPGSSDRADAAEAGVRDPAGLASHAAVPPDVRDTPVTRPYVQSPSAPAEQTRRTEPEPGPAQPPSAGQPDRPQTEERVVPPRTAEAPAHPQPSQAPAPGPEKTEDSGEAEDPNATSWFSRDIVRHLVPDDASAESKEPATGQEKKGVPAEAGDREAAEAQKEPAEPARKTTSPAKAAEPSQTESAPVKPASTEPAVTKPADAGQAPAEGTKPVEPAETGPGRAGRPVPVGSTSAAPEQVAVPESPAKPEAQAPDAKETGEGGAAPEKKPDAGEPEMVKIIVGTRRFHSPTCPLIRGLDAIKGVEGSGLETISLADAEAAGMRSCSVCRPIT</sequence>
<dbReference type="RefSeq" id="WP_362778553.1">
    <property type="nucleotide sequence ID" value="NZ_JBHSBC010000012.1"/>
</dbReference>
<feature type="compositionally biased region" description="Basic and acidic residues" evidence="1">
    <location>
        <begin position="311"/>
        <end position="358"/>
    </location>
</feature>
<feature type="region of interest" description="Disordered" evidence="1">
    <location>
        <begin position="150"/>
        <end position="464"/>
    </location>
</feature>
<feature type="compositionally biased region" description="Pro residues" evidence="1">
    <location>
        <begin position="279"/>
        <end position="289"/>
    </location>
</feature>
<accession>A0ABV8EZP1</accession>
<evidence type="ECO:0000313" key="4">
    <source>
        <dbReference type="Proteomes" id="UP001595698"/>
    </source>
</evidence>
<proteinExistence type="predicted"/>
<keyword evidence="2" id="KW-1133">Transmembrane helix</keyword>
<organism evidence="3 4">
    <name type="scientific">Streptosporangium jomthongense</name>
    <dbReference type="NCBI Taxonomy" id="1193683"/>
    <lineage>
        <taxon>Bacteria</taxon>
        <taxon>Bacillati</taxon>
        <taxon>Actinomycetota</taxon>
        <taxon>Actinomycetes</taxon>
        <taxon>Streptosporangiales</taxon>
        <taxon>Streptosporangiaceae</taxon>
        <taxon>Streptosporangium</taxon>
    </lineage>
</organism>
<feature type="compositionally biased region" description="Pro residues" evidence="1">
    <location>
        <begin position="63"/>
        <end position="91"/>
    </location>
</feature>
<gene>
    <name evidence="3" type="ORF">ACFOYY_13675</name>
</gene>
<feature type="compositionally biased region" description="Basic and acidic residues" evidence="1">
    <location>
        <begin position="444"/>
        <end position="461"/>
    </location>
</feature>
<feature type="transmembrane region" description="Helical" evidence="2">
    <location>
        <begin position="28"/>
        <end position="48"/>
    </location>
</feature>
<evidence type="ECO:0000313" key="3">
    <source>
        <dbReference type="EMBL" id="MFC3981180.1"/>
    </source>
</evidence>
<name>A0ABV8EZP1_9ACTN</name>
<keyword evidence="2" id="KW-0812">Transmembrane</keyword>
<feature type="region of interest" description="Disordered" evidence="1">
    <location>
        <begin position="59"/>
        <end position="92"/>
    </location>
</feature>
<evidence type="ECO:0000256" key="2">
    <source>
        <dbReference type="SAM" id="Phobius"/>
    </source>
</evidence>
<evidence type="ECO:0000256" key="1">
    <source>
        <dbReference type="SAM" id="MobiDB-lite"/>
    </source>
</evidence>
<reference evidence="4" key="1">
    <citation type="journal article" date="2019" name="Int. J. Syst. Evol. Microbiol.">
        <title>The Global Catalogue of Microorganisms (GCM) 10K type strain sequencing project: providing services to taxonomists for standard genome sequencing and annotation.</title>
        <authorList>
            <consortium name="The Broad Institute Genomics Platform"/>
            <consortium name="The Broad Institute Genome Sequencing Center for Infectious Disease"/>
            <person name="Wu L."/>
            <person name="Ma J."/>
        </authorList>
    </citation>
    <scope>NUCLEOTIDE SEQUENCE [LARGE SCALE GENOMIC DNA]</scope>
    <source>
        <strain evidence="4">TBRC 7912</strain>
    </source>
</reference>